<comment type="caution">
    <text evidence="1">The sequence shown here is derived from an EMBL/GenBank/DDBJ whole genome shotgun (WGS) entry which is preliminary data.</text>
</comment>
<evidence type="ECO:0000313" key="2">
    <source>
        <dbReference type="Proteomes" id="UP000805193"/>
    </source>
</evidence>
<gene>
    <name evidence="1" type="ORF">HPB47_007782</name>
</gene>
<sequence>MEDRTELGIVADMMATAATQHTVRGVKGPSPLLNLPAFNIAWSFNPDYIHCALPGVAHQFAGLWFSCVGEEYYIGDPTHQLIVSKRLCDLKPLQCFN</sequence>
<accession>A0AC60P6Z2</accession>
<dbReference type="Proteomes" id="UP000805193">
    <property type="component" value="Unassembled WGS sequence"/>
</dbReference>
<evidence type="ECO:0000313" key="1">
    <source>
        <dbReference type="EMBL" id="KAG0415062.1"/>
    </source>
</evidence>
<name>A0AC60P6Z2_IXOPE</name>
<proteinExistence type="predicted"/>
<protein>
    <submittedName>
        <fullName evidence="1">Uncharacterized protein</fullName>
    </submittedName>
</protein>
<organism evidence="1 2">
    <name type="scientific">Ixodes persulcatus</name>
    <name type="common">Taiga tick</name>
    <dbReference type="NCBI Taxonomy" id="34615"/>
    <lineage>
        <taxon>Eukaryota</taxon>
        <taxon>Metazoa</taxon>
        <taxon>Ecdysozoa</taxon>
        <taxon>Arthropoda</taxon>
        <taxon>Chelicerata</taxon>
        <taxon>Arachnida</taxon>
        <taxon>Acari</taxon>
        <taxon>Parasitiformes</taxon>
        <taxon>Ixodida</taxon>
        <taxon>Ixodoidea</taxon>
        <taxon>Ixodidae</taxon>
        <taxon>Ixodinae</taxon>
        <taxon>Ixodes</taxon>
    </lineage>
</organism>
<reference evidence="1 2" key="1">
    <citation type="journal article" date="2020" name="Cell">
        <title>Large-Scale Comparative Analyses of Tick Genomes Elucidate Their Genetic Diversity and Vector Capacities.</title>
        <authorList>
            <consortium name="Tick Genome and Microbiome Consortium (TIGMIC)"/>
            <person name="Jia N."/>
            <person name="Wang J."/>
            <person name="Shi W."/>
            <person name="Du L."/>
            <person name="Sun Y."/>
            <person name="Zhan W."/>
            <person name="Jiang J.F."/>
            <person name="Wang Q."/>
            <person name="Zhang B."/>
            <person name="Ji P."/>
            <person name="Bell-Sakyi L."/>
            <person name="Cui X.M."/>
            <person name="Yuan T.T."/>
            <person name="Jiang B.G."/>
            <person name="Yang W.F."/>
            <person name="Lam T.T."/>
            <person name="Chang Q.C."/>
            <person name="Ding S.J."/>
            <person name="Wang X.J."/>
            <person name="Zhu J.G."/>
            <person name="Ruan X.D."/>
            <person name="Zhao L."/>
            <person name="Wei J.T."/>
            <person name="Ye R.Z."/>
            <person name="Que T.C."/>
            <person name="Du C.H."/>
            <person name="Zhou Y.H."/>
            <person name="Cheng J.X."/>
            <person name="Dai P.F."/>
            <person name="Guo W.B."/>
            <person name="Han X.H."/>
            <person name="Huang E.J."/>
            <person name="Li L.F."/>
            <person name="Wei W."/>
            <person name="Gao Y.C."/>
            <person name="Liu J.Z."/>
            <person name="Shao H.Z."/>
            <person name="Wang X."/>
            <person name="Wang C.C."/>
            <person name="Yang T.C."/>
            <person name="Huo Q.B."/>
            <person name="Li W."/>
            <person name="Chen H.Y."/>
            <person name="Chen S.E."/>
            <person name="Zhou L.G."/>
            <person name="Ni X.B."/>
            <person name="Tian J.H."/>
            <person name="Sheng Y."/>
            <person name="Liu T."/>
            <person name="Pan Y.S."/>
            <person name="Xia L.Y."/>
            <person name="Li J."/>
            <person name="Zhao F."/>
            <person name="Cao W.C."/>
        </authorList>
    </citation>
    <scope>NUCLEOTIDE SEQUENCE [LARGE SCALE GENOMIC DNA]</scope>
    <source>
        <strain evidence="1">Iper-2018</strain>
    </source>
</reference>
<keyword evidence="2" id="KW-1185">Reference proteome</keyword>
<dbReference type="EMBL" id="JABSTQ010011117">
    <property type="protein sequence ID" value="KAG0415062.1"/>
    <property type="molecule type" value="Genomic_DNA"/>
</dbReference>